<comment type="caution">
    <text evidence="1">The sequence shown here is derived from an EMBL/GenBank/DDBJ whole genome shotgun (WGS) entry which is preliminary data.</text>
</comment>
<dbReference type="Proteomes" id="UP000576393">
    <property type="component" value="Unassembled WGS sequence"/>
</dbReference>
<proteinExistence type="predicted"/>
<evidence type="ECO:0000313" key="1">
    <source>
        <dbReference type="EMBL" id="NYF38480.1"/>
    </source>
</evidence>
<sequence>MLVYPSGVDVSSSALRFLPARLRQHRRVIGSCRRRLSAGRQALPALAHLRMDKHMPSS</sequence>
<evidence type="ECO:0000313" key="2">
    <source>
        <dbReference type="Proteomes" id="UP000576393"/>
    </source>
</evidence>
<gene>
    <name evidence="1" type="ORF">HDA43_000639</name>
</gene>
<accession>A0A852UR50</accession>
<keyword evidence="2" id="KW-1185">Reference proteome</keyword>
<dbReference type="EMBL" id="JACCCO010000001">
    <property type="protein sequence ID" value="NYF38480.1"/>
    <property type="molecule type" value="Genomic_DNA"/>
</dbReference>
<protein>
    <submittedName>
        <fullName evidence="1">Uncharacterized protein</fullName>
    </submittedName>
</protein>
<dbReference type="AlphaFoldDB" id="A0A852UR50"/>
<name>A0A852UR50_9ACTN</name>
<reference evidence="1 2" key="1">
    <citation type="submission" date="2020-07" db="EMBL/GenBank/DDBJ databases">
        <title>Sequencing the genomes of 1000 actinobacteria strains.</title>
        <authorList>
            <person name="Klenk H.-P."/>
        </authorList>
    </citation>
    <scope>NUCLEOTIDE SEQUENCE [LARGE SCALE GENOMIC DNA]</scope>
    <source>
        <strain evidence="1 2">DSM 45763</strain>
    </source>
</reference>
<organism evidence="1 2">
    <name type="scientific">Streptosporangium sandarakinum</name>
    <dbReference type="NCBI Taxonomy" id="1260955"/>
    <lineage>
        <taxon>Bacteria</taxon>
        <taxon>Bacillati</taxon>
        <taxon>Actinomycetota</taxon>
        <taxon>Actinomycetes</taxon>
        <taxon>Streptosporangiales</taxon>
        <taxon>Streptosporangiaceae</taxon>
        <taxon>Streptosporangium</taxon>
    </lineage>
</organism>